<dbReference type="InterPro" id="IPR036465">
    <property type="entry name" value="vWFA_dom_sf"/>
</dbReference>
<dbReference type="PANTHER" id="PTHR10579:SF43">
    <property type="entry name" value="ZINC FINGER (C3HC4-TYPE RING FINGER) FAMILY PROTEIN"/>
    <property type="match status" value="1"/>
</dbReference>
<sequence>MNYSQGIDLVAVVDTSNSMMADSKIVLVKQTLLYILRNLEEKDYFCLVSYSEKAHLVFPLKQMTTVNKKAAVEAILEITLSRWTNLHDGLFTGLHQLENKSSNLVRSIFLMTDGQPTIGEQNTNNIVSELSDRLDTFEVHYQNRPSVFTFGYGNRAKQTLLTEVSNVAGGSYYFIEKPKEIREAFGDCLGGLLSVYGQKIALKVEACDGVKINKVLGRHKVVRNEGEIDIFLGDIYSEEVKDILLEVELSPTETPGEYDIAHIQMEYLNTTNAQNEHRTCHCKAKRNKILKQAFMEMDYDVSLQLNRIVAAEAMLQSIDYNTKDFGTIKNIIQQAITSIQNSVSAEDSFSIELIQSLSRHCLDIEHEVHKAVVQQRLYAEAYAHLHQRSTIGSEFMTDRYRTQVKANTINQFKHPEPPRSPSSSPDHTIGTSPPIEISPSLSPFLPSSPLLTPPSSPIRTPRDTSLKSPFSQSLGPPGFPNYTGDEYRKRSNSGRDRMFNSVNINAHSHTRHTHHSHQTDVQLTPSKYKTRKQATTVDPHSYVHSAPVGRKKIGMGLSHQDTVDYTTLDVFLLGNVFFQCFTGFTPFAIMAPTEPLDVPTVQEYLSCRSVFIPEVLEYLVNDRQLSRESVNFLQYVLCSDPSLKEISQHPFFRSLDLNSTLNKLEPPYTPKPFLPNV</sequence>
<dbReference type="EMBL" id="GIBP01000936">
    <property type="protein sequence ID" value="NDV29905.1"/>
    <property type="molecule type" value="Transcribed_RNA"/>
</dbReference>
<reference evidence="3" key="1">
    <citation type="journal article" date="2020" name="J. Eukaryot. Microbiol.">
        <title>De novo Sequencing, Assembly and Annotation of the Transcriptome for the Free-Living Testate Amoeba Arcella intermedia.</title>
        <authorList>
            <person name="Ribeiro G.M."/>
            <person name="Porfirio-Sousa A.L."/>
            <person name="Maurer-Alcala X.X."/>
            <person name="Katz L.A."/>
            <person name="Lahr D.J.G."/>
        </authorList>
    </citation>
    <scope>NUCLEOTIDE SEQUENCE</scope>
</reference>
<dbReference type="InterPro" id="IPR051266">
    <property type="entry name" value="CLCR"/>
</dbReference>
<dbReference type="SUPFAM" id="SSF53300">
    <property type="entry name" value="vWA-like"/>
    <property type="match status" value="1"/>
</dbReference>
<proteinExistence type="predicted"/>
<dbReference type="Gene3D" id="1.10.510.10">
    <property type="entry name" value="Transferase(Phosphotransferase) domain 1"/>
    <property type="match status" value="1"/>
</dbReference>
<dbReference type="InterPro" id="IPR011009">
    <property type="entry name" value="Kinase-like_dom_sf"/>
</dbReference>
<feature type="domain" description="VWFA" evidence="2">
    <location>
        <begin position="8"/>
        <end position="189"/>
    </location>
</feature>
<evidence type="ECO:0000259" key="2">
    <source>
        <dbReference type="PROSITE" id="PS50234"/>
    </source>
</evidence>
<dbReference type="AlphaFoldDB" id="A0A6B2KZ73"/>
<accession>A0A6B2KZ73</accession>
<feature type="region of interest" description="Disordered" evidence="1">
    <location>
        <begin position="409"/>
        <end position="496"/>
    </location>
</feature>
<dbReference type="SMART" id="SM00327">
    <property type="entry name" value="VWA"/>
    <property type="match status" value="1"/>
</dbReference>
<protein>
    <recommendedName>
        <fullName evidence="2">VWFA domain-containing protein</fullName>
    </recommendedName>
</protein>
<dbReference type="PROSITE" id="PS50234">
    <property type="entry name" value="VWFA"/>
    <property type="match status" value="1"/>
</dbReference>
<dbReference type="PANTHER" id="PTHR10579">
    <property type="entry name" value="CALCIUM-ACTIVATED CHLORIDE CHANNEL REGULATOR"/>
    <property type="match status" value="1"/>
</dbReference>
<name>A0A6B2KZ73_9EUKA</name>
<dbReference type="Gene3D" id="3.40.50.410">
    <property type="entry name" value="von Willebrand factor, type A domain"/>
    <property type="match status" value="1"/>
</dbReference>
<dbReference type="InterPro" id="IPR002035">
    <property type="entry name" value="VWF_A"/>
</dbReference>
<dbReference type="SUPFAM" id="SSF56112">
    <property type="entry name" value="Protein kinase-like (PK-like)"/>
    <property type="match status" value="1"/>
</dbReference>
<evidence type="ECO:0000256" key="1">
    <source>
        <dbReference type="SAM" id="MobiDB-lite"/>
    </source>
</evidence>
<feature type="compositionally biased region" description="Basic and acidic residues" evidence="1">
    <location>
        <begin position="485"/>
        <end position="496"/>
    </location>
</feature>
<feature type="compositionally biased region" description="Low complexity" evidence="1">
    <location>
        <begin position="421"/>
        <end position="450"/>
    </location>
</feature>
<organism evidence="3">
    <name type="scientific">Arcella intermedia</name>
    <dbReference type="NCBI Taxonomy" id="1963864"/>
    <lineage>
        <taxon>Eukaryota</taxon>
        <taxon>Amoebozoa</taxon>
        <taxon>Tubulinea</taxon>
        <taxon>Elardia</taxon>
        <taxon>Arcellinida</taxon>
        <taxon>Sphaerothecina</taxon>
        <taxon>Arcellidae</taxon>
        <taxon>Arcella</taxon>
    </lineage>
</organism>
<dbReference type="Pfam" id="PF00092">
    <property type="entry name" value="VWA"/>
    <property type="match status" value="1"/>
</dbReference>
<evidence type="ECO:0000313" key="3">
    <source>
        <dbReference type="EMBL" id="NDV29905.1"/>
    </source>
</evidence>